<proteinExistence type="predicted"/>
<dbReference type="GO" id="GO:0008233">
    <property type="term" value="F:peptidase activity"/>
    <property type="evidence" value="ECO:0007669"/>
    <property type="project" value="UniProtKB-KW"/>
</dbReference>
<evidence type="ECO:0000313" key="3">
    <source>
        <dbReference type="EMBL" id="QED21515.1"/>
    </source>
</evidence>
<evidence type="ECO:0000256" key="2">
    <source>
        <dbReference type="ARBA" id="ARBA00022801"/>
    </source>
</evidence>
<keyword evidence="2" id="KW-0378">Hydrolase</keyword>
<evidence type="ECO:0000256" key="1">
    <source>
        <dbReference type="ARBA" id="ARBA00022670"/>
    </source>
</evidence>
<protein>
    <submittedName>
        <fullName evidence="3">Uncharacterized protein</fullName>
    </submittedName>
</protein>
<dbReference type="EMBL" id="MN167489">
    <property type="protein sequence ID" value="QED21515.1"/>
    <property type="molecule type" value="Genomic_RNA"/>
</dbReference>
<accession>A0A5B8X9Y6</accession>
<dbReference type="SUPFAM" id="SSF50494">
    <property type="entry name" value="Trypsin-like serine proteases"/>
    <property type="match status" value="1"/>
</dbReference>
<dbReference type="InterPro" id="IPR043504">
    <property type="entry name" value="Peptidase_S1_PA_chymotrypsin"/>
</dbReference>
<sequence>MENVNCAVSACVARTPSRTKERLFKVLEVATSRPVLLTAAGVAGLCMIGRHTGIHSKIIGGLTKTMPVLRYLMTKAGIDPPVVVETPKATMTTTFESVRPGSEEQNLPFPKNQLLVGELVMGEFHAYGAAVRISDWLVLPAHVYSTTSTPMVRGKQGIFDLTGYDFEEIDTDLLAIKLDQKGWATIGTPVGTICHEIGQYGSFVSIVGISGKGTTGVLQDDPHVFGRIIYHGTTKPGYSGAAYSSGREIVGIHTNGGAVNGGYSASYILSMLNYLDKKINEDSPGYLQNAFRKGKKIRVDKRWGGLDEIRAQVNGRFAIFQRSSMRDAFGEDWEDMFDDVGRGSYKDGARKIGESKVPLSLPAIAEPAKVAAGEECTILNSGVLGSLTPSPDQQQSEKQALMRLLEPLSAEQLKDLYRRHLEFLRSSNSQVKSKSIVVEKN</sequence>
<dbReference type="GO" id="GO:0006508">
    <property type="term" value="P:proteolysis"/>
    <property type="evidence" value="ECO:0007669"/>
    <property type="project" value="UniProtKB-KW"/>
</dbReference>
<dbReference type="InterPro" id="IPR009003">
    <property type="entry name" value="Peptidase_S1_PA"/>
</dbReference>
<reference evidence="3" key="1">
    <citation type="journal article" date="2019" name="Virology">
        <title>Identification of diverse arthropod associated viruses in native Australian fleas.</title>
        <authorList>
            <person name="Harvey E."/>
            <person name="Rose K."/>
            <person name="Eden J.S."/>
            <person name="Lawrence A."/>
            <person name="Doggett S.L."/>
            <person name="Holmes E.C."/>
        </authorList>
    </citation>
    <scope>NUCLEOTIDE SEQUENCE</scope>
    <source>
        <strain evidence="3">AFV10</strain>
    </source>
</reference>
<organism evidence="3">
    <name type="scientific">Stapleton virus</name>
    <dbReference type="NCBI Taxonomy" id="2600331"/>
    <lineage>
        <taxon>Viruses</taxon>
        <taxon>Riboviria</taxon>
        <taxon>Orthornavirae</taxon>
        <taxon>Pisuviricota</taxon>
        <taxon>Pisoniviricetes</taxon>
        <taxon>Sobelivirales</taxon>
        <taxon>Solemoviridae</taxon>
    </lineage>
</organism>
<keyword evidence="1" id="KW-0645">Protease</keyword>
<name>A0A5B8X9Y6_9VIRU</name>
<dbReference type="Gene3D" id="2.40.10.10">
    <property type="entry name" value="Trypsin-like serine proteases"/>
    <property type="match status" value="2"/>
</dbReference>